<name>A0AAV7LU20_PLEWA</name>
<evidence type="ECO:0000313" key="3">
    <source>
        <dbReference type="Proteomes" id="UP001066276"/>
    </source>
</evidence>
<feature type="region of interest" description="Disordered" evidence="1">
    <location>
        <begin position="1"/>
        <end position="67"/>
    </location>
</feature>
<gene>
    <name evidence="2" type="ORF">NDU88_007174</name>
</gene>
<evidence type="ECO:0000313" key="2">
    <source>
        <dbReference type="EMBL" id="KAJ1094090.1"/>
    </source>
</evidence>
<organism evidence="2 3">
    <name type="scientific">Pleurodeles waltl</name>
    <name type="common">Iberian ribbed newt</name>
    <dbReference type="NCBI Taxonomy" id="8319"/>
    <lineage>
        <taxon>Eukaryota</taxon>
        <taxon>Metazoa</taxon>
        <taxon>Chordata</taxon>
        <taxon>Craniata</taxon>
        <taxon>Vertebrata</taxon>
        <taxon>Euteleostomi</taxon>
        <taxon>Amphibia</taxon>
        <taxon>Batrachia</taxon>
        <taxon>Caudata</taxon>
        <taxon>Salamandroidea</taxon>
        <taxon>Salamandridae</taxon>
        <taxon>Pleurodelinae</taxon>
        <taxon>Pleurodeles</taxon>
    </lineage>
</organism>
<reference evidence="2" key="1">
    <citation type="journal article" date="2022" name="bioRxiv">
        <title>Sequencing and chromosome-scale assembly of the giantPleurodeles waltlgenome.</title>
        <authorList>
            <person name="Brown T."/>
            <person name="Elewa A."/>
            <person name="Iarovenko S."/>
            <person name="Subramanian E."/>
            <person name="Araus A.J."/>
            <person name="Petzold A."/>
            <person name="Susuki M."/>
            <person name="Suzuki K.-i.T."/>
            <person name="Hayashi T."/>
            <person name="Toyoda A."/>
            <person name="Oliveira C."/>
            <person name="Osipova E."/>
            <person name="Leigh N.D."/>
            <person name="Simon A."/>
            <person name="Yun M.H."/>
        </authorList>
    </citation>
    <scope>NUCLEOTIDE SEQUENCE</scope>
    <source>
        <strain evidence="2">20211129_DDA</strain>
        <tissue evidence="2">Liver</tissue>
    </source>
</reference>
<dbReference type="AlphaFoldDB" id="A0AAV7LU20"/>
<dbReference type="Proteomes" id="UP001066276">
    <property type="component" value="Chromosome 11"/>
</dbReference>
<comment type="caution">
    <text evidence="2">The sequence shown here is derived from an EMBL/GenBank/DDBJ whole genome shotgun (WGS) entry which is preliminary data.</text>
</comment>
<protein>
    <submittedName>
        <fullName evidence="2">Uncharacterized protein</fullName>
    </submittedName>
</protein>
<dbReference type="EMBL" id="JANPWB010000015">
    <property type="protein sequence ID" value="KAJ1094090.1"/>
    <property type="molecule type" value="Genomic_DNA"/>
</dbReference>
<proteinExistence type="predicted"/>
<accession>A0AAV7LU20</accession>
<evidence type="ECO:0000256" key="1">
    <source>
        <dbReference type="SAM" id="MobiDB-lite"/>
    </source>
</evidence>
<feature type="compositionally biased region" description="Basic and acidic residues" evidence="1">
    <location>
        <begin position="33"/>
        <end position="51"/>
    </location>
</feature>
<sequence>MAEPPACAHRPRALQNLRSGAQRSLEAGRGAQRRSEADRGAQRRSEADRKAQRSPRKALRRDLFLSS</sequence>
<keyword evidence="3" id="KW-1185">Reference proteome</keyword>